<name>A0A6J5M7C1_9CAUD</name>
<accession>A0A6J5M7C1</accession>
<gene>
    <name evidence="1" type="ORF">UFOVP425_17</name>
</gene>
<organism evidence="1">
    <name type="scientific">uncultured Caudovirales phage</name>
    <dbReference type="NCBI Taxonomy" id="2100421"/>
    <lineage>
        <taxon>Viruses</taxon>
        <taxon>Duplodnaviria</taxon>
        <taxon>Heunggongvirae</taxon>
        <taxon>Uroviricota</taxon>
        <taxon>Caudoviricetes</taxon>
        <taxon>Peduoviridae</taxon>
        <taxon>Maltschvirus</taxon>
        <taxon>Maltschvirus maltsch</taxon>
    </lineage>
</organism>
<dbReference type="EMBL" id="LR796399">
    <property type="protein sequence ID" value="CAB4142041.1"/>
    <property type="molecule type" value="Genomic_DNA"/>
</dbReference>
<reference evidence="1" key="1">
    <citation type="submission" date="2020-04" db="EMBL/GenBank/DDBJ databases">
        <authorList>
            <person name="Chiriac C."/>
            <person name="Salcher M."/>
            <person name="Ghai R."/>
            <person name="Kavagutti S V."/>
        </authorList>
    </citation>
    <scope>NUCLEOTIDE SEQUENCE</scope>
</reference>
<proteinExistence type="predicted"/>
<sequence length="53" mass="6217">MRNFKVYYRVYVAGRWQKATKIVQGQSVDDAVKNADLWVNLISRVEMIELVTN</sequence>
<evidence type="ECO:0000313" key="1">
    <source>
        <dbReference type="EMBL" id="CAB4142041.1"/>
    </source>
</evidence>
<protein>
    <submittedName>
        <fullName evidence="1">Uncharacterized protein</fullName>
    </submittedName>
</protein>